<dbReference type="CDD" id="cd03278">
    <property type="entry name" value="ABC_SMC_barmotin"/>
    <property type="match status" value="2"/>
</dbReference>
<evidence type="ECO:0000256" key="2">
    <source>
        <dbReference type="ARBA" id="ARBA00022490"/>
    </source>
</evidence>
<dbReference type="EMBL" id="JAIWJX010000002">
    <property type="protein sequence ID" value="MCK6256983.1"/>
    <property type="molecule type" value="Genomic_DNA"/>
</dbReference>
<dbReference type="FunFam" id="3.40.50.300:FF:000901">
    <property type="entry name" value="Chromosome partition protein Smc"/>
    <property type="match status" value="1"/>
</dbReference>
<dbReference type="Gene3D" id="3.40.50.300">
    <property type="entry name" value="P-loop containing nucleotide triphosphate hydrolases"/>
    <property type="match status" value="2"/>
</dbReference>
<sequence length="1189" mass="135758">MFLKRLDVVGFKSFADRINIEFVPGVTAVVGPNGSGKSNISDAVRWVLGEQSAKSLRGSKMEDIIFAGSDNRKPLNVAEVTLTLDNEDQHIPLEYNEISVTRRVYRSGDSEYLLNKQQCRLKDIVDLFMDSGLGREAYSIIGQGKIEEILSSKAEDRRKIFEEAAGVLKYKTRKQKAEQKLQETQENLNRVEDILYELEGQVEPLKIQASIAKDFLEKKEELQQIEVALTVFEIEELHEKWEKQSTLVEELKNKDFALSSKVKNEEASLERARADIQALDESIDELQQSLLVASEELEKLEGKREVLKERKKNYHQNKESLKQQIQTLKKKSEELQAASTEGTKIFGEQKKELRSLRSQLKEEENRLSIIELDLEAELERIKSDYFENLNSQASIKNEIRYLSDQQNQQQFKSSRLDQEHEKYVAERERVTSDKKDLLVKAKEAEENIQSHLKQYAGLKQQLEQKEKENEEKQSKLYQAYQFIQQFKSKKEWLESMQDEYQGFMQGVKEVLKAKGTVLQGIEGAIAELISVPADIETAIETALGGSMQHVVTQSEKDAVAAIAFLKKKKFGRATFLPLSVIKGRFISPSDISLVASHSAYVGVASQLVTGDSKYETIIANLLGNIVIAKTIEGANEIAKILRYRYRIVTLEGDVVSAGGSMTGGSVKQKNSSLLGRQRELDTVTGKLEKMEQQTAVIEEQVKDSKTAITELRSQLESFREEGENSRLKEQSVKSRLREIEIEEKNLNDRLSLYDREKNSYHSEQSTITERIKELQISLERNVKDAKSLEDQIEQLDARKKDQQTSKEEIQQSATALKIKIAEKDQQTANQEEKLERIQMELREVNDQLKETEQDFWMLEEEMNSNSSGEEVLDGHIGKKRQDKNSVLQLISQRRQERLTVYQQVEDRDRELKESKRILKQLNDALRTEEVSINRLDVELDNRLTHLREEYELSFEGAKGQFQLTMEAAEARKKVKLIKLAIEELGLVNLGAIEEYERVSQRFDFLTEQRADLVEAKQTLHGVIDEMDEEMKKRFEETFTNIRSHFGQIFKELFGGGRADLSLTNPENLLTTGVDILAQPPGKKLQHLALLSGGERALTAIALLFAILKVRPVPFCILDEVEAALDDANVSRYASYLRTFSKETQFIVVTHRKGTMEEADVLYGVTMQESGVSKLVSVKLEESRDLVGAK</sequence>
<reference evidence="9" key="1">
    <citation type="submission" date="2021-09" db="EMBL/GenBank/DDBJ databases">
        <title>Genome analysis of Fictibacillus sp. KIGAM418 isolated from marine sediment.</title>
        <authorList>
            <person name="Seo M.-J."/>
            <person name="Cho E.-S."/>
            <person name="Hwang C.Y."/>
        </authorList>
    </citation>
    <scope>NUCLEOTIDE SEQUENCE</scope>
    <source>
        <strain evidence="9">KIGAM418</strain>
    </source>
</reference>
<dbReference type="GO" id="GO:0030261">
    <property type="term" value="P:chromosome condensation"/>
    <property type="evidence" value="ECO:0007669"/>
    <property type="project" value="InterPro"/>
</dbReference>
<feature type="coiled-coil region" evidence="7">
    <location>
        <begin position="427"/>
        <end position="479"/>
    </location>
</feature>
<keyword evidence="3 7" id="KW-0547">Nucleotide-binding</keyword>
<dbReference type="GO" id="GO:0016887">
    <property type="term" value="F:ATP hydrolysis activity"/>
    <property type="evidence" value="ECO:0007669"/>
    <property type="project" value="InterPro"/>
</dbReference>
<comment type="subcellular location">
    <subcellularLocation>
        <location evidence="1 7">Cytoplasm</location>
    </subcellularLocation>
</comment>
<dbReference type="Gene3D" id="3.30.70.1620">
    <property type="match status" value="1"/>
</dbReference>
<dbReference type="InterPro" id="IPR010935">
    <property type="entry name" value="SMC_hinge"/>
</dbReference>
<dbReference type="NCBIfam" id="TIGR02168">
    <property type="entry name" value="SMC_prok_B"/>
    <property type="match status" value="1"/>
</dbReference>
<feature type="binding site" evidence="7">
    <location>
        <begin position="32"/>
        <end position="39"/>
    </location>
    <ligand>
        <name>ATP</name>
        <dbReference type="ChEBI" id="CHEBI:30616"/>
    </ligand>
</feature>
<comment type="caution">
    <text evidence="9">The sequence shown here is derived from an EMBL/GenBank/DDBJ whole genome shotgun (WGS) entry which is preliminary data.</text>
</comment>
<feature type="coiled-coil region" evidence="7">
    <location>
        <begin position="680"/>
        <end position="861"/>
    </location>
</feature>
<dbReference type="InterPro" id="IPR011890">
    <property type="entry name" value="SMC_prok"/>
</dbReference>
<feature type="coiled-coil region" evidence="7">
    <location>
        <begin position="234"/>
        <end position="380"/>
    </location>
</feature>
<dbReference type="Gene3D" id="1.20.1060.20">
    <property type="match status" value="1"/>
</dbReference>
<dbReference type="SUPFAM" id="SSF75553">
    <property type="entry name" value="Smc hinge domain"/>
    <property type="match status" value="1"/>
</dbReference>
<feature type="coiled-coil region" evidence="7">
    <location>
        <begin position="904"/>
        <end position="938"/>
    </location>
</feature>
<dbReference type="RefSeq" id="WP_248252560.1">
    <property type="nucleotide sequence ID" value="NZ_JAIWJX010000002.1"/>
</dbReference>
<keyword evidence="2 7" id="KW-0963">Cytoplasm</keyword>
<dbReference type="PIRSF" id="PIRSF005719">
    <property type="entry name" value="SMC"/>
    <property type="match status" value="1"/>
</dbReference>
<accession>A0A9X1XAJ2</accession>
<proteinExistence type="inferred from homology"/>
<dbReference type="Pfam" id="PF02463">
    <property type="entry name" value="SMC_N"/>
    <property type="match status" value="1"/>
</dbReference>
<dbReference type="GO" id="GO:0003677">
    <property type="term" value="F:DNA binding"/>
    <property type="evidence" value="ECO:0007669"/>
    <property type="project" value="UniProtKB-UniRule"/>
</dbReference>
<evidence type="ECO:0000256" key="5">
    <source>
        <dbReference type="ARBA" id="ARBA00023054"/>
    </source>
</evidence>
<dbReference type="FunFam" id="3.40.50.300:FF:000984">
    <property type="entry name" value="Chromosome partition protein Smc"/>
    <property type="match status" value="1"/>
</dbReference>
<dbReference type="HAMAP" id="MF_01894">
    <property type="entry name" value="Smc_prok"/>
    <property type="match status" value="1"/>
</dbReference>
<evidence type="ECO:0000256" key="1">
    <source>
        <dbReference type="ARBA" id="ARBA00004496"/>
    </source>
</evidence>
<evidence type="ECO:0000256" key="4">
    <source>
        <dbReference type="ARBA" id="ARBA00022840"/>
    </source>
</evidence>
<name>A0A9X1XAJ2_9BACL</name>
<dbReference type="GO" id="GO:0005737">
    <property type="term" value="C:cytoplasm"/>
    <property type="evidence" value="ECO:0007669"/>
    <property type="project" value="UniProtKB-SubCell"/>
</dbReference>
<feature type="coiled-coil region" evidence="7">
    <location>
        <begin position="167"/>
        <end position="201"/>
    </location>
</feature>
<organism evidence="9 10">
    <name type="scientific">Fictibacillus marinisediminis</name>
    <dbReference type="NCBI Taxonomy" id="2878389"/>
    <lineage>
        <taxon>Bacteria</taxon>
        <taxon>Bacillati</taxon>
        <taxon>Bacillota</taxon>
        <taxon>Bacilli</taxon>
        <taxon>Bacillales</taxon>
        <taxon>Fictibacillaceae</taxon>
        <taxon>Fictibacillus</taxon>
    </lineage>
</organism>
<comment type="similarity">
    <text evidence="7">Belongs to the SMC family.</text>
</comment>
<dbReference type="GO" id="GO:0007059">
    <property type="term" value="P:chromosome segregation"/>
    <property type="evidence" value="ECO:0007669"/>
    <property type="project" value="UniProtKB-UniRule"/>
</dbReference>
<dbReference type="InterPro" id="IPR003395">
    <property type="entry name" value="RecF/RecN/SMC_N"/>
</dbReference>
<keyword evidence="5 7" id="KW-0175">Coiled coil</keyword>
<gene>
    <name evidence="7 9" type="primary">smc</name>
    <name evidence="9" type="ORF">LCY76_10285</name>
</gene>
<evidence type="ECO:0000256" key="7">
    <source>
        <dbReference type="HAMAP-Rule" id="MF_01894"/>
    </source>
</evidence>
<comment type="domain">
    <text evidence="7">Contains large globular domains required for ATP hydrolysis at each terminus and a third globular domain forming a flexible hinge near the middle of the molecule. These domains are separated by coiled-coil structures.</text>
</comment>
<evidence type="ECO:0000256" key="3">
    <source>
        <dbReference type="ARBA" id="ARBA00022741"/>
    </source>
</evidence>
<dbReference type="SUPFAM" id="SSF52540">
    <property type="entry name" value="P-loop containing nucleoside triphosphate hydrolases"/>
    <property type="match status" value="1"/>
</dbReference>
<protein>
    <recommendedName>
        <fullName evidence="7">Chromosome partition protein Smc</fullName>
    </recommendedName>
</protein>
<dbReference type="AlphaFoldDB" id="A0A9X1XAJ2"/>
<keyword evidence="6 7" id="KW-0238">DNA-binding</keyword>
<dbReference type="InterPro" id="IPR036277">
    <property type="entry name" value="SMC_hinge_sf"/>
</dbReference>
<dbReference type="InterPro" id="IPR024704">
    <property type="entry name" value="SMC"/>
</dbReference>
<dbReference type="SMART" id="SM00968">
    <property type="entry name" value="SMC_hinge"/>
    <property type="match status" value="1"/>
</dbReference>
<dbReference type="InterPro" id="IPR027417">
    <property type="entry name" value="P-loop_NTPase"/>
</dbReference>
<dbReference type="Proteomes" id="UP001139011">
    <property type="component" value="Unassembled WGS sequence"/>
</dbReference>
<keyword evidence="10" id="KW-1185">Reference proteome</keyword>
<evidence type="ECO:0000313" key="10">
    <source>
        <dbReference type="Proteomes" id="UP001139011"/>
    </source>
</evidence>
<keyword evidence="4 7" id="KW-0067">ATP-binding</keyword>
<evidence type="ECO:0000256" key="6">
    <source>
        <dbReference type="ARBA" id="ARBA00023125"/>
    </source>
</evidence>
<dbReference type="GO" id="GO:0005524">
    <property type="term" value="F:ATP binding"/>
    <property type="evidence" value="ECO:0007669"/>
    <property type="project" value="UniProtKB-UniRule"/>
</dbReference>
<dbReference type="GO" id="GO:0007062">
    <property type="term" value="P:sister chromatid cohesion"/>
    <property type="evidence" value="ECO:0007669"/>
    <property type="project" value="InterPro"/>
</dbReference>
<comment type="subunit">
    <text evidence="7">Homodimer.</text>
</comment>
<evidence type="ECO:0000313" key="9">
    <source>
        <dbReference type="EMBL" id="MCK6256983.1"/>
    </source>
</evidence>
<dbReference type="GO" id="GO:0006260">
    <property type="term" value="P:DNA replication"/>
    <property type="evidence" value="ECO:0007669"/>
    <property type="project" value="UniProtKB-UniRule"/>
</dbReference>
<dbReference type="PANTHER" id="PTHR43977">
    <property type="entry name" value="STRUCTURAL MAINTENANCE OF CHROMOSOMES PROTEIN 3"/>
    <property type="match status" value="1"/>
</dbReference>
<dbReference type="Pfam" id="PF06470">
    <property type="entry name" value="SMC_hinge"/>
    <property type="match status" value="1"/>
</dbReference>
<dbReference type="GO" id="GO:0005694">
    <property type="term" value="C:chromosome"/>
    <property type="evidence" value="ECO:0007669"/>
    <property type="project" value="InterPro"/>
</dbReference>
<comment type="function">
    <text evidence="7">Required for chromosome condensation and partitioning.</text>
</comment>
<feature type="domain" description="SMC hinge" evidence="8">
    <location>
        <begin position="519"/>
        <end position="638"/>
    </location>
</feature>
<evidence type="ECO:0000259" key="8">
    <source>
        <dbReference type="SMART" id="SM00968"/>
    </source>
</evidence>